<comment type="subcellular location">
    <subcellularLocation>
        <location evidence="2">Cytoplasm</location>
    </subcellularLocation>
</comment>
<dbReference type="GO" id="GO:0006935">
    <property type="term" value="P:chemotaxis"/>
    <property type="evidence" value="ECO:0007669"/>
    <property type="project" value="UniProtKB-KW"/>
</dbReference>
<dbReference type="AlphaFoldDB" id="A0A0A7GCG0"/>
<feature type="compositionally biased region" description="Basic and acidic residues" evidence="14">
    <location>
        <begin position="233"/>
        <end position="249"/>
    </location>
</feature>
<feature type="domain" description="CheW-like" evidence="16">
    <location>
        <begin position="518"/>
        <end position="647"/>
    </location>
</feature>
<name>A0A0A7GCG0_GEOAI</name>
<dbReference type="EMBL" id="CP009552">
    <property type="protein sequence ID" value="AIY89720.1"/>
    <property type="molecule type" value="Genomic_DNA"/>
</dbReference>
<dbReference type="InterPro" id="IPR003594">
    <property type="entry name" value="HATPase_dom"/>
</dbReference>
<reference evidence="18 19" key="1">
    <citation type="journal article" date="2015" name="Appl. Environ. Microbiol.">
        <title>The Geoglobus acetivorans genome: Fe(III) reduction, acetate utilization, autotrophic growth, and degradation of aromatic compounds in a hyperthermophilic archaeon.</title>
        <authorList>
            <person name="Mardanov A.V."/>
            <person name="Slododkina G.B."/>
            <person name="Slobodkin A.I."/>
            <person name="Beletsky A.V."/>
            <person name="Gavrilov S.N."/>
            <person name="Kublanov I.V."/>
            <person name="Bonch-Osmolovskaya E.A."/>
            <person name="Skryabin K.G."/>
            <person name="Ravin N.V."/>
        </authorList>
    </citation>
    <scope>NUCLEOTIDE SEQUENCE [LARGE SCALE GENOMIC DNA]</scope>
    <source>
        <strain evidence="18 19">SBH6</strain>
    </source>
</reference>
<gene>
    <name evidence="18" type="ORF">GACE_0668</name>
</gene>
<keyword evidence="9" id="KW-0547">Nucleotide-binding</keyword>
<dbReference type="InterPro" id="IPR036061">
    <property type="entry name" value="CheW-like_dom_sf"/>
</dbReference>
<organism evidence="18 19">
    <name type="scientific">Geoglobus acetivorans</name>
    <dbReference type="NCBI Taxonomy" id="565033"/>
    <lineage>
        <taxon>Archaea</taxon>
        <taxon>Methanobacteriati</taxon>
        <taxon>Methanobacteriota</taxon>
        <taxon>Archaeoglobi</taxon>
        <taxon>Archaeoglobales</taxon>
        <taxon>Archaeoglobaceae</taxon>
        <taxon>Geoglobus</taxon>
    </lineage>
</organism>
<keyword evidence="11" id="KW-0067">ATP-binding</keyword>
<dbReference type="InterPro" id="IPR002545">
    <property type="entry name" value="CheW-lke_dom"/>
</dbReference>
<evidence type="ECO:0000259" key="17">
    <source>
        <dbReference type="PROSITE" id="PS50894"/>
    </source>
</evidence>
<dbReference type="GO" id="GO:0005737">
    <property type="term" value="C:cytoplasm"/>
    <property type="evidence" value="ECO:0007669"/>
    <property type="project" value="UniProtKB-SubCell"/>
</dbReference>
<keyword evidence="12" id="KW-0902">Two-component regulatory system</keyword>
<dbReference type="CDD" id="cd00731">
    <property type="entry name" value="CheA_reg"/>
    <property type="match status" value="1"/>
</dbReference>
<dbReference type="Gene3D" id="2.30.30.40">
    <property type="entry name" value="SH3 Domains"/>
    <property type="match status" value="1"/>
</dbReference>
<dbReference type="HOGENOM" id="CLU_000650_3_6_2"/>
<evidence type="ECO:0000256" key="9">
    <source>
        <dbReference type="ARBA" id="ARBA00022741"/>
    </source>
</evidence>
<dbReference type="PRINTS" id="PR00344">
    <property type="entry name" value="BCTRLSENSOR"/>
</dbReference>
<evidence type="ECO:0000313" key="19">
    <source>
        <dbReference type="Proteomes" id="UP000030624"/>
    </source>
</evidence>
<evidence type="ECO:0000256" key="2">
    <source>
        <dbReference type="ARBA" id="ARBA00004496"/>
    </source>
</evidence>
<dbReference type="GO" id="GO:0005524">
    <property type="term" value="F:ATP binding"/>
    <property type="evidence" value="ECO:0007669"/>
    <property type="project" value="UniProtKB-KW"/>
</dbReference>
<dbReference type="Pfam" id="PF01627">
    <property type="entry name" value="Hpt"/>
    <property type="match status" value="1"/>
</dbReference>
<protein>
    <recommendedName>
        <fullName evidence="4">Chemotaxis protein CheA</fullName>
        <ecNumber evidence="3">2.7.13.3</ecNumber>
    </recommendedName>
</protein>
<evidence type="ECO:0000256" key="6">
    <source>
        <dbReference type="ARBA" id="ARBA00022500"/>
    </source>
</evidence>
<dbReference type="Pfam" id="PF02895">
    <property type="entry name" value="H-kinase_dim"/>
    <property type="match status" value="1"/>
</dbReference>
<dbReference type="SUPFAM" id="SSF47226">
    <property type="entry name" value="Histidine-containing phosphotransfer domain, HPT domain"/>
    <property type="match status" value="1"/>
</dbReference>
<keyword evidence="8" id="KW-0808">Transferase</keyword>
<dbReference type="STRING" id="565033.GACE_0668"/>
<dbReference type="SMART" id="SM00073">
    <property type="entry name" value="HPT"/>
    <property type="match status" value="1"/>
</dbReference>
<dbReference type="SUPFAM" id="SSF50341">
    <property type="entry name" value="CheW-like"/>
    <property type="match status" value="1"/>
</dbReference>
<feature type="modified residue" description="Phosphohistidine" evidence="13">
    <location>
        <position position="45"/>
    </location>
</feature>
<feature type="domain" description="HPt" evidence="17">
    <location>
        <begin position="1"/>
        <end position="102"/>
    </location>
</feature>
<dbReference type="InterPro" id="IPR004105">
    <property type="entry name" value="CheA-like_dim"/>
</dbReference>
<dbReference type="eggNOG" id="arCOG04403">
    <property type="taxonomic scope" value="Archaea"/>
</dbReference>
<evidence type="ECO:0000256" key="7">
    <source>
        <dbReference type="ARBA" id="ARBA00022553"/>
    </source>
</evidence>
<dbReference type="InterPro" id="IPR037052">
    <property type="entry name" value="CheA-like_P2_sf"/>
</dbReference>
<dbReference type="Proteomes" id="UP000030624">
    <property type="component" value="Chromosome"/>
</dbReference>
<keyword evidence="10 18" id="KW-0418">Kinase</keyword>
<dbReference type="GO" id="GO:0000155">
    <property type="term" value="F:phosphorelay sensor kinase activity"/>
    <property type="evidence" value="ECO:0007669"/>
    <property type="project" value="InterPro"/>
</dbReference>
<evidence type="ECO:0000256" key="13">
    <source>
        <dbReference type="PROSITE-ProRule" id="PRU00110"/>
    </source>
</evidence>
<dbReference type="Gene3D" id="3.30.565.10">
    <property type="entry name" value="Histidine kinase-like ATPase, C-terminal domain"/>
    <property type="match status" value="1"/>
</dbReference>
<dbReference type="PROSITE" id="PS50851">
    <property type="entry name" value="CHEW"/>
    <property type="match status" value="1"/>
</dbReference>
<keyword evidence="5" id="KW-0963">Cytoplasm</keyword>
<dbReference type="SUPFAM" id="SSF55874">
    <property type="entry name" value="ATPase domain of HSP90 chaperone/DNA topoisomerase II/histidine kinase"/>
    <property type="match status" value="1"/>
</dbReference>
<sequence>MDEMEQFKEEFIQETREYIDAMNQQFIDLEKGDLQAVNEIFRLAHTIKGMAGFMGYKRVEELCHKLENVMGAVRDGKIQITSDIVDVLLSAIDLLEVLVDKIEEEGNDHQDISQVITELQRILKEDVKIETGGRQKTERIHEDEANIRINITLAEDCVMKSVRALLIIESLKEIGEIVGTVPDEDMMDSERFDGRFTVLMKADRLHDINEVLSKIGEIEKFEVEEIVSQNSKLESKEQVDAPNRKEKSDSSVQTKADIAPHPKKEKKIEFIRVSISQLDTIMNLVGELVINKGRLLQISSDYDIPELKEAVSIMDKIISNLQDEVMEMRMEKVERVFSKFPRMVRDLAKKLGKKVELIMEGLDTELDRTVLDQINDPLIHIVRNCVDHGIEYPDERKASGKSEVGKIRLSAWRDKNYIIIEIEDDGKGLDTEKIKKKAIEKGLISPDEAERMNEDDIKMLIFMPGFSTKEKASEISGRGVGMDVVKTTVEKLGGSVKLFSEKGKGTKIRIQLPPTVAIIKSLLIRVGNETYAIPISNVVEAIYVTSDSVKNIHGSEFLLVRGKLVPVFRLRDLFKINGSKSEKEVGIIVEKENEKYVLIADAITDQQEIVIKPLYGHLAKIKGFNGVTILGDGKVVPILDVSTLIGG</sequence>
<evidence type="ECO:0000313" key="18">
    <source>
        <dbReference type="EMBL" id="AIY89720.1"/>
    </source>
</evidence>
<keyword evidence="6" id="KW-0145">Chemotaxis</keyword>
<dbReference type="PANTHER" id="PTHR43395:SF10">
    <property type="entry name" value="CHEMOTAXIS PROTEIN CHEA"/>
    <property type="match status" value="1"/>
</dbReference>
<dbReference type="SMART" id="SM00260">
    <property type="entry name" value="CheW"/>
    <property type="match status" value="1"/>
</dbReference>
<dbReference type="InterPro" id="IPR036097">
    <property type="entry name" value="HisK_dim/P_sf"/>
</dbReference>
<evidence type="ECO:0000256" key="12">
    <source>
        <dbReference type="ARBA" id="ARBA00023012"/>
    </source>
</evidence>
<dbReference type="Pfam" id="PF02518">
    <property type="entry name" value="HATPase_c"/>
    <property type="match status" value="1"/>
</dbReference>
<dbReference type="KEGG" id="gac:GACE_0668"/>
<dbReference type="InterPro" id="IPR051315">
    <property type="entry name" value="Bact_Chemotaxis_CheA"/>
</dbReference>
<dbReference type="InterPro" id="IPR010808">
    <property type="entry name" value="CheA_P2-bd"/>
</dbReference>
<keyword evidence="7 13" id="KW-0597">Phosphoprotein</keyword>
<dbReference type="InterPro" id="IPR035891">
    <property type="entry name" value="CheY-binding_CheA"/>
</dbReference>
<evidence type="ECO:0000256" key="8">
    <source>
        <dbReference type="ARBA" id="ARBA00022679"/>
    </source>
</evidence>
<proteinExistence type="predicted"/>
<evidence type="ECO:0000259" key="16">
    <source>
        <dbReference type="PROSITE" id="PS50851"/>
    </source>
</evidence>
<dbReference type="InterPro" id="IPR037006">
    <property type="entry name" value="CheA-like_homodim_sf"/>
</dbReference>
<dbReference type="InterPro" id="IPR005467">
    <property type="entry name" value="His_kinase_dom"/>
</dbReference>
<dbReference type="InterPro" id="IPR036641">
    <property type="entry name" value="HPT_dom_sf"/>
</dbReference>
<dbReference type="SMART" id="SM00387">
    <property type="entry name" value="HATPase_c"/>
    <property type="match status" value="1"/>
</dbReference>
<dbReference type="Pfam" id="PF07194">
    <property type="entry name" value="P2"/>
    <property type="match status" value="1"/>
</dbReference>
<dbReference type="SMART" id="SM01231">
    <property type="entry name" value="H-kinase_dim"/>
    <property type="match status" value="1"/>
</dbReference>
<accession>A0A0A7GCG0</accession>
<evidence type="ECO:0000256" key="14">
    <source>
        <dbReference type="SAM" id="MobiDB-lite"/>
    </source>
</evidence>
<comment type="catalytic activity">
    <reaction evidence="1">
        <text>ATP + protein L-histidine = ADP + protein N-phospho-L-histidine.</text>
        <dbReference type="EC" id="2.7.13.3"/>
    </reaction>
</comment>
<dbReference type="CDD" id="cd16916">
    <property type="entry name" value="HATPase_CheA-like"/>
    <property type="match status" value="1"/>
</dbReference>
<evidence type="ECO:0000256" key="5">
    <source>
        <dbReference type="ARBA" id="ARBA00022490"/>
    </source>
</evidence>
<dbReference type="InterPro" id="IPR036890">
    <property type="entry name" value="HATPase_C_sf"/>
</dbReference>
<evidence type="ECO:0000259" key="15">
    <source>
        <dbReference type="PROSITE" id="PS50109"/>
    </source>
</evidence>
<evidence type="ECO:0000256" key="1">
    <source>
        <dbReference type="ARBA" id="ARBA00000085"/>
    </source>
</evidence>
<dbReference type="FunFam" id="3.30.565.10:FF:000016">
    <property type="entry name" value="Chemotaxis protein CheA, putative"/>
    <property type="match status" value="1"/>
</dbReference>
<dbReference type="PROSITE" id="PS50109">
    <property type="entry name" value="HIS_KIN"/>
    <property type="match status" value="1"/>
</dbReference>
<dbReference type="Gene3D" id="1.20.120.160">
    <property type="entry name" value="HPT domain"/>
    <property type="match status" value="1"/>
</dbReference>
<evidence type="ECO:0000256" key="10">
    <source>
        <dbReference type="ARBA" id="ARBA00022777"/>
    </source>
</evidence>
<evidence type="ECO:0000256" key="3">
    <source>
        <dbReference type="ARBA" id="ARBA00012438"/>
    </source>
</evidence>
<dbReference type="CDD" id="cd00088">
    <property type="entry name" value="HPT"/>
    <property type="match status" value="1"/>
</dbReference>
<evidence type="ECO:0000256" key="11">
    <source>
        <dbReference type="ARBA" id="ARBA00022840"/>
    </source>
</evidence>
<evidence type="ECO:0000256" key="4">
    <source>
        <dbReference type="ARBA" id="ARBA00021495"/>
    </source>
</evidence>
<feature type="region of interest" description="Disordered" evidence="14">
    <location>
        <begin position="232"/>
        <end position="261"/>
    </location>
</feature>
<dbReference type="PANTHER" id="PTHR43395">
    <property type="entry name" value="SENSOR HISTIDINE KINASE CHEA"/>
    <property type="match status" value="1"/>
</dbReference>
<dbReference type="EC" id="2.7.13.3" evidence="3"/>
<feature type="domain" description="Histidine kinase" evidence="15">
    <location>
        <begin position="314"/>
        <end position="516"/>
    </location>
</feature>
<dbReference type="PROSITE" id="PS50894">
    <property type="entry name" value="HPT"/>
    <property type="match status" value="1"/>
</dbReference>
<dbReference type="InterPro" id="IPR004358">
    <property type="entry name" value="Sig_transdc_His_kin-like_C"/>
</dbReference>
<dbReference type="InterPro" id="IPR008207">
    <property type="entry name" value="Sig_transdc_His_kin_Hpt_dom"/>
</dbReference>
<dbReference type="Gene3D" id="1.10.287.560">
    <property type="entry name" value="Histidine kinase CheA-like, homodimeric domain"/>
    <property type="match status" value="1"/>
</dbReference>
<dbReference type="SUPFAM" id="SSF47384">
    <property type="entry name" value="Homodimeric domain of signal transducing histidine kinase"/>
    <property type="match status" value="1"/>
</dbReference>
<dbReference type="Gene3D" id="3.30.70.1110">
    <property type="entry name" value="Histidine kinase CheA-like, P2 response regulator-binding domain"/>
    <property type="match status" value="1"/>
</dbReference>
<dbReference type="Pfam" id="PF01584">
    <property type="entry name" value="CheW"/>
    <property type="match status" value="1"/>
</dbReference>
<dbReference type="SUPFAM" id="SSF55052">
    <property type="entry name" value="CheY-binding domain of CheA"/>
    <property type="match status" value="1"/>
</dbReference>